<evidence type="ECO:0000313" key="10">
    <source>
        <dbReference type="EMBL" id="MBB3054558.1"/>
    </source>
</evidence>
<dbReference type="AlphaFoldDB" id="A0A839SAC1"/>
<evidence type="ECO:0000313" key="11">
    <source>
        <dbReference type="Proteomes" id="UP000539265"/>
    </source>
</evidence>
<dbReference type="PANTHER" id="PTHR43304:SF1">
    <property type="entry name" value="PAC DOMAIN-CONTAINING PROTEIN"/>
    <property type="match status" value="1"/>
</dbReference>
<organism evidence="10 11">
    <name type="scientific">Mucilaginibacter gotjawali</name>
    <dbReference type="NCBI Taxonomy" id="1550579"/>
    <lineage>
        <taxon>Bacteria</taxon>
        <taxon>Pseudomonadati</taxon>
        <taxon>Bacteroidota</taxon>
        <taxon>Sphingobacteriia</taxon>
        <taxon>Sphingobacteriales</taxon>
        <taxon>Sphingobacteriaceae</taxon>
        <taxon>Mucilaginibacter</taxon>
    </lineage>
</organism>
<dbReference type="CDD" id="cd00075">
    <property type="entry name" value="HATPase"/>
    <property type="match status" value="1"/>
</dbReference>
<dbReference type="InterPro" id="IPR000014">
    <property type="entry name" value="PAS"/>
</dbReference>
<dbReference type="InterPro" id="IPR036097">
    <property type="entry name" value="HisK_dim/P_sf"/>
</dbReference>
<comment type="catalytic activity">
    <reaction evidence="1">
        <text>ATP + protein L-histidine = ADP + protein N-phospho-L-histidine.</text>
        <dbReference type="EC" id="2.7.13.3"/>
    </reaction>
</comment>
<dbReference type="InterPro" id="IPR013656">
    <property type="entry name" value="PAS_4"/>
</dbReference>
<name>A0A839SAC1_9SPHI</name>
<feature type="coiled-coil region" evidence="6">
    <location>
        <begin position="246"/>
        <end position="273"/>
    </location>
</feature>
<dbReference type="NCBIfam" id="TIGR00229">
    <property type="entry name" value="sensory_box"/>
    <property type="match status" value="2"/>
</dbReference>
<evidence type="ECO:0000256" key="6">
    <source>
        <dbReference type="SAM" id="Coils"/>
    </source>
</evidence>
<gene>
    <name evidence="10" type="ORF">FHS11_000968</name>
</gene>
<proteinExistence type="predicted"/>
<dbReference type="PROSITE" id="PS50112">
    <property type="entry name" value="PAS"/>
    <property type="match status" value="1"/>
</dbReference>
<dbReference type="Pfam" id="PF08447">
    <property type="entry name" value="PAS_3"/>
    <property type="match status" value="1"/>
</dbReference>
<evidence type="ECO:0000259" key="7">
    <source>
        <dbReference type="PROSITE" id="PS50109"/>
    </source>
</evidence>
<dbReference type="InterPro" id="IPR035965">
    <property type="entry name" value="PAS-like_dom_sf"/>
</dbReference>
<feature type="domain" description="PAC" evidence="9">
    <location>
        <begin position="203"/>
        <end position="255"/>
    </location>
</feature>
<feature type="domain" description="PAS" evidence="8">
    <location>
        <begin position="10"/>
        <end position="67"/>
    </location>
</feature>
<dbReference type="Gene3D" id="3.30.450.20">
    <property type="entry name" value="PAS domain"/>
    <property type="match status" value="2"/>
</dbReference>
<evidence type="ECO:0000256" key="2">
    <source>
        <dbReference type="ARBA" id="ARBA00012438"/>
    </source>
</evidence>
<sequence>MNDKNTCGYQIINNSPELLCLFDRQLNVIMASNGVEKLYGFEKQALRGKHISEWFHSDNAGLLRKAIYEGNSTVFDNDFGGKSGLGGTVSWSASWMPEEEVMFCTGRKINTETVAVESDTLHSLEKSIERFEYVTEATTDIIWDWNLETNEVYYSGNIKKSFGHTPGINSGDMRFFAQHVHPDDRERVVLYADPVKYGSMTHWTEKYRFRKANGEYAIVLDKGIVIRDEKGVGIRMIGAMQDITELTNHENQIARQNEKLKEHANKLNTLNTLKDRLIAILAHDLRGPLSSLRGIFDLFQDDNISTHEMLNLIPSVVKKLNYTSDFLDTLLFWINTQMENFENAIRQFPVKEIITKEKSHLSEQAAQKDIKLILNVPEDIIAWADPDSIRIVTRNLITNAIKFSRKQSIIAVSVKKDHQFITISVKDNGIGMSTEECNKLFKAKVDSHIGTNNESGTGMGLLFCKDLVEKCKGTIWVDSVRDVGTEFCFTIPMANV</sequence>
<dbReference type="RefSeq" id="WP_183475817.1">
    <property type="nucleotide sequence ID" value="NZ_JACHWX010000002.1"/>
</dbReference>
<dbReference type="PRINTS" id="PR00344">
    <property type="entry name" value="BCTRLSENSOR"/>
</dbReference>
<dbReference type="EC" id="2.7.13.3" evidence="2"/>
<evidence type="ECO:0000256" key="5">
    <source>
        <dbReference type="ARBA" id="ARBA00022777"/>
    </source>
</evidence>
<keyword evidence="3" id="KW-0597">Phosphoprotein</keyword>
<comment type="caution">
    <text evidence="10">The sequence shown here is derived from an EMBL/GenBank/DDBJ whole genome shotgun (WGS) entry which is preliminary data.</text>
</comment>
<dbReference type="CDD" id="cd00082">
    <property type="entry name" value="HisKA"/>
    <property type="match status" value="1"/>
</dbReference>
<dbReference type="PANTHER" id="PTHR43304">
    <property type="entry name" value="PHYTOCHROME-LIKE PROTEIN CPH1"/>
    <property type="match status" value="1"/>
</dbReference>
<keyword evidence="4" id="KW-0808">Transferase</keyword>
<dbReference type="SUPFAM" id="SSF55785">
    <property type="entry name" value="PYP-like sensor domain (PAS domain)"/>
    <property type="match status" value="2"/>
</dbReference>
<evidence type="ECO:0000259" key="8">
    <source>
        <dbReference type="PROSITE" id="PS50112"/>
    </source>
</evidence>
<dbReference type="Proteomes" id="UP000539265">
    <property type="component" value="Unassembled WGS sequence"/>
</dbReference>
<reference evidence="10" key="1">
    <citation type="submission" date="2020-08" db="EMBL/GenBank/DDBJ databases">
        <title>Genomic Encyclopedia of Type Strains, Phase III (KMG-III): the genomes of soil and plant-associated and newly described type strains.</title>
        <authorList>
            <person name="Whitman W."/>
        </authorList>
    </citation>
    <scope>NUCLEOTIDE SEQUENCE [LARGE SCALE GENOMIC DNA]</scope>
    <source>
        <strain evidence="10">CECT 8628</strain>
    </source>
</reference>
<dbReference type="FunFam" id="3.30.565.10:FF:000006">
    <property type="entry name" value="Sensor histidine kinase WalK"/>
    <property type="match status" value="1"/>
</dbReference>
<dbReference type="Gene3D" id="1.10.287.130">
    <property type="match status" value="1"/>
</dbReference>
<keyword evidence="6" id="KW-0175">Coiled coil</keyword>
<dbReference type="PROSITE" id="PS50109">
    <property type="entry name" value="HIS_KIN"/>
    <property type="match status" value="1"/>
</dbReference>
<dbReference type="InterPro" id="IPR052162">
    <property type="entry name" value="Sensor_kinase/Photoreceptor"/>
</dbReference>
<dbReference type="InterPro" id="IPR013655">
    <property type="entry name" value="PAS_fold_3"/>
</dbReference>
<keyword evidence="11" id="KW-1185">Reference proteome</keyword>
<dbReference type="Pfam" id="PF02518">
    <property type="entry name" value="HATPase_c"/>
    <property type="match status" value="1"/>
</dbReference>
<dbReference type="Pfam" id="PF08448">
    <property type="entry name" value="PAS_4"/>
    <property type="match status" value="1"/>
</dbReference>
<dbReference type="EMBL" id="JACHWX010000002">
    <property type="protein sequence ID" value="MBB3054558.1"/>
    <property type="molecule type" value="Genomic_DNA"/>
</dbReference>
<evidence type="ECO:0000256" key="4">
    <source>
        <dbReference type="ARBA" id="ARBA00022679"/>
    </source>
</evidence>
<dbReference type="Gene3D" id="3.30.565.10">
    <property type="entry name" value="Histidine kinase-like ATPase, C-terminal domain"/>
    <property type="match status" value="1"/>
</dbReference>
<keyword evidence="5" id="KW-0418">Kinase</keyword>
<dbReference type="InterPro" id="IPR004358">
    <property type="entry name" value="Sig_transdc_His_kin-like_C"/>
</dbReference>
<dbReference type="InterPro" id="IPR036890">
    <property type="entry name" value="HATPase_C_sf"/>
</dbReference>
<dbReference type="PROSITE" id="PS50113">
    <property type="entry name" value="PAC"/>
    <property type="match status" value="1"/>
</dbReference>
<dbReference type="SUPFAM" id="SSF55874">
    <property type="entry name" value="ATPase domain of HSP90 chaperone/DNA topoisomerase II/histidine kinase"/>
    <property type="match status" value="1"/>
</dbReference>
<dbReference type="InterPro" id="IPR003594">
    <property type="entry name" value="HATPase_dom"/>
</dbReference>
<dbReference type="InterPro" id="IPR000700">
    <property type="entry name" value="PAS-assoc_C"/>
</dbReference>
<dbReference type="GO" id="GO:0000155">
    <property type="term" value="F:phosphorelay sensor kinase activity"/>
    <property type="evidence" value="ECO:0007669"/>
    <property type="project" value="InterPro"/>
</dbReference>
<evidence type="ECO:0000259" key="9">
    <source>
        <dbReference type="PROSITE" id="PS50113"/>
    </source>
</evidence>
<evidence type="ECO:0000256" key="1">
    <source>
        <dbReference type="ARBA" id="ARBA00000085"/>
    </source>
</evidence>
<dbReference type="InterPro" id="IPR005467">
    <property type="entry name" value="His_kinase_dom"/>
</dbReference>
<dbReference type="CDD" id="cd00130">
    <property type="entry name" value="PAS"/>
    <property type="match status" value="2"/>
</dbReference>
<dbReference type="SUPFAM" id="SSF47384">
    <property type="entry name" value="Homodimeric domain of signal transducing histidine kinase"/>
    <property type="match status" value="1"/>
</dbReference>
<accession>A0A839SAC1</accession>
<dbReference type="InterPro" id="IPR003661">
    <property type="entry name" value="HisK_dim/P_dom"/>
</dbReference>
<feature type="domain" description="Histidine kinase" evidence="7">
    <location>
        <begin position="280"/>
        <end position="495"/>
    </location>
</feature>
<dbReference type="SMART" id="SM00091">
    <property type="entry name" value="PAS"/>
    <property type="match status" value="2"/>
</dbReference>
<dbReference type="SMART" id="SM00387">
    <property type="entry name" value="HATPase_c"/>
    <property type="match status" value="1"/>
</dbReference>
<evidence type="ECO:0000256" key="3">
    <source>
        <dbReference type="ARBA" id="ARBA00022553"/>
    </source>
</evidence>
<protein>
    <recommendedName>
        <fullName evidence="2">histidine kinase</fullName>
        <ecNumber evidence="2">2.7.13.3</ecNumber>
    </recommendedName>
</protein>